<sequence>PLLLHVSSKGEKFIFSIRLKGTKTGNHVNLSTCQHSIFPPRGPTSRDSLTTRTCNMPKLRMNEQHWTTICGILEGVPVFTKAAFS</sequence>
<name>A0AAV4X9W1_CAEEX</name>
<dbReference type="AlphaFoldDB" id="A0AAV4X9W1"/>
<protein>
    <submittedName>
        <fullName evidence="1">Uncharacterized protein</fullName>
    </submittedName>
</protein>
<dbReference type="EMBL" id="BPLR01000005">
    <property type="protein sequence ID" value="GIY91374.1"/>
    <property type="molecule type" value="Genomic_DNA"/>
</dbReference>
<comment type="caution">
    <text evidence="1">The sequence shown here is derived from an EMBL/GenBank/DDBJ whole genome shotgun (WGS) entry which is preliminary data.</text>
</comment>
<feature type="non-terminal residue" evidence="1">
    <location>
        <position position="1"/>
    </location>
</feature>
<dbReference type="Proteomes" id="UP001054945">
    <property type="component" value="Unassembled WGS sequence"/>
</dbReference>
<reference evidence="1 2" key="1">
    <citation type="submission" date="2021-06" db="EMBL/GenBank/DDBJ databases">
        <title>Caerostris extrusa draft genome.</title>
        <authorList>
            <person name="Kono N."/>
            <person name="Arakawa K."/>
        </authorList>
    </citation>
    <scope>NUCLEOTIDE SEQUENCE [LARGE SCALE GENOMIC DNA]</scope>
</reference>
<evidence type="ECO:0000313" key="2">
    <source>
        <dbReference type="Proteomes" id="UP001054945"/>
    </source>
</evidence>
<keyword evidence="2" id="KW-1185">Reference proteome</keyword>
<proteinExistence type="predicted"/>
<organism evidence="1 2">
    <name type="scientific">Caerostris extrusa</name>
    <name type="common">Bark spider</name>
    <name type="synonym">Caerostris bankana</name>
    <dbReference type="NCBI Taxonomy" id="172846"/>
    <lineage>
        <taxon>Eukaryota</taxon>
        <taxon>Metazoa</taxon>
        <taxon>Ecdysozoa</taxon>
        <taxon>Arthropoda</taxon>
        <taxon>Chelicerata</taxon>
        <taxon>Arachnida</taxon>
        <taxon>Araneae</taxon>
        <taxon>Araneomorphae</taxon>
        <taxon>Entelegynae</taxon>
        <taxon>Araneoidea</taxon>
        <taxon>Araneidae</taxon>
        <taxon>Caerostris</taxon>
    </lineage>
</organism>
<accession>A0AAV4X9W1</accession>
<gene>
    <name evidence="1" type="ORF">CEXT_642471</name>
</gene>
<evidence type="ECO:0000313" key="1">
    <source>
        <dbReference type="EMBL" id="GIY91374.1"/>
    </source>
</evidence>